<dbReference type="SUPFAM" id="SSF52335">
    <property type="entry name" value="Methylglyoxal synthase-like"/>
    <property type="match status" value="1"/>
</dbReference>
<organism evidence="2 3">
    <name type="scientific">Candidatus Enterenecus faecium</name>
    <dbReference type="NCBI Taxonomy" id="2840780"/>
    <lineage>
        <taxon>Bacteria</taxon>
        <taxon>Bacillati</taxon>
        <taxon>Bacillota</taxon>
        <taxon>Clostridia</taxon>
        <taxon>Eubacteriales</taxon>
        <taxon>Candidatus Enterenecus</taxon>
    </lineage>
</organism>
<evidence type="ECO:0000313" key="3">
    <source>
        <dbReference type="Proteomes" id="UP000886879"/>
    </source>
</evidence>
<dbReference type="GO" id="GO:0005829">
    <property type="term" value="C:cytosol"/>
    <property type="evidence" value="ECO:0007669"/>
    <property type="project" value="TreeGrafter"/>
</dbReference>
<gene>
    <name evidence="2" type="ORF">IAD31_05390</name>
</gene>
<feature type="domain" description="MGS-like" evidence="1">
    <location>
        <begin position="1"/>
        <end position="137"/>
    </location>
</feature>
<evidence type="ECO:0000259" key="1">
    <source>
        <dbReference type="PROSITE" id="PS51855"/>
    </source>
</evidence>
<dbReference type="EMBL" id="DVFO01000049">
    <property type="protein sequence ID" value="HIQ61011.1"/>
    <property type="molecule type" value="Genomic_DNA"/>
</dbReference>
<protein>
    <submittedName>
        <fullName evidence="2">Methylglyoxal synthase</fullName>
        <ecNumber evidence="2">4.2.3.3</ecNumber>
    </submittedName>
</protein>
<dbReference type="PANTHER" id="PTHR30492">
    <property type="entry name" value="METHYLGLYOXAL SYNTHASE"/>
    <property type="match status" value="1"/>
</dbReference>
<proteinExistence type="predicted"/>
<dbReference type="AlphaFoldDB" id="A0A9D1CGG7"/>
<evidence type="ECO:0000313" key="2">
    <source>
        <dbReference type="EMBL" id="HIQ61011.1"/>
    </source>
</evidence>
<name>A0A9D1CGG7_9FIRM</name>
<dbReference type="InterPro" id="IPR011607">
    <property type="entry name" value="MGS-like_dom"/>
</dbReference>
<reference evidence="2" key="1">
    <citation type="submission" date="2020-10" db="EMBL/GenBank/DDBJ databases">
        <authorList>
            <person name="Gilroy R."/>
        </authorList>
    </citation>
    <scope>NUCLEOTIDE SEQUENCE</scope>
    <source>
        <strain evidence="2">ChiGjej2B2-12916</strain>
    </source>
</reference>
<dbReference type="Proteomes" id="UP000886879">
    <property type="component" value="Unassembled WGS sequence"/>
</dbReference>
<dbReference type="PROSITE" id="PS51855">
    <property type="entry name" value="MGS"/>
    <property type="match status" value="1"/>
</dbReference>
<accession>A0A9D1CGG7</accession>
<comment type="caution">
    <text evidence="2">The sequence shown here is derived from an EMBL/GenBank/DDBJ whole genome shotgun (WGS) entry which is preliminary data.</text>
</comment>
<reference evidence="2" key="2">
    <citation type="journal article" date="2021" name="PeerJ">
        <title>Extensive microbial diversity within the chicken gut microbiome revealed by metagenomics and culture.</title>
        <authorList>
            <person name="Gilroy R."/>
            <person name="Ravi A."/>
            <person name="Getino M."/>
            <person name="Pursley I."/>
            <person name="Horton D.L."/>
            <person name="Alikhan N.F."/>
            <person name="Baker D."/>
            <person name="Gharbi K."/>
            <person name="Hall N."/>
            <person name="Watson M."/>
            <person name="Adriaenssens E.M."/>
            <person name="Foster-Nyarko E."/>
            <person name="Jarju S."/>
            <person name="Secka A."/>
            <person name="Antonio M."/>
            <person name="Oren A."/>
            <person name="Chaudhuri R.R."/>
            <person name="La Ragione R."/>
            <person name="Hildebrand F."/>
            <person name="Pallen M.J."/>
        </authorList>
    </citation>
    <scope>NUCLEOTIDE SEQUENCE</scope>
    <source>
        <strain evidence="2">ChiGjej2B2-12916</strain>
    </source>
</reference>
<dbReference type="EC" id="4.2.3.3" evidence="2"/>
<dbReference type="Gene3D" id="3.40.50.1380">
    <property type="entry name" value="Methylglyoxal synthase-like domain"/>
    <property type="match status" value="1"/>
</dbReference>
<dbReference type="InterPro" id="IPR036914">
    <property type="entry name" value="MGS-like_dom_sf"/>
</dbReference>
<dbReference type="NCBIfam" id="NF003559">
    <property type="entry name" value="PRK05234.1"/>
    <property type="match status" value="1"/>
</dbReference>
<dbReference type="InterPro" id="IPR004363">
    <property type="entry name" value="Methylgl_synth"/>
</dbReference>
<keyword evidence="2" id="KW-0456">Lyase</keyword>
<dbReference type="SMART" id="SM00851">
    <property type="entry name" value="MGS"/>
    <property type="match status" value="1"/>
</dbReference>
<dbReference type="GO" id="GO:0008929">
    <property type="term" value="F:methylglyoxal synthase activity"/>
    <property type="evidence" value="ECO:0007669"/>
    <property type="project" value="UniProtKB-EC"/>
</dbReference>
<dbReference type="PANTHER" id="PTHR30492:SF0">
    <property type="entry name" value="METHYLGLYOXAL SYNTHASE"/>
    <property type="match status" value="1"/>
</dbReference>
<dbReference type="GO" id="GO:0019242">
    <property type="term" value="P:methylglyoxal biosynthetic process"/>
    <property type="evidence" value="ECO:0007669"/>
    <property type="project" value="InterPro"/>
</dbReference>
<sequence>MNIALMSHDNKKELMVQFCIAYCGILSKHTVCATSRTGRLVAEATGLPVQLFMAHAHGGAQQIGARIAYNEIDMVLFFNDPNAEDLDQDLHYITRLCDQNNVPIATNAATAEMLIHGLARGDLNWRELIKPSTPLKV</sequence>
<dbReference type="Pfam" id="PF02142">
    <property type="entry name" value="MGS"/>
    <property type="match status" value="1"/>
</dbReference>